<dbReference type="AlphaFoldDB" id="A0A4R6WIQ1"/>
<name>A0A4R6WIQ1_9PROT</name>
<keyword evidence="2" id="KW-1185">Reference proteome</keyword>
<comment type="caution">
    <text evidence="1">The sequence shown here is derived from an EMBL/GenBank/DDBJ whole genome shotgun (WGS) entry which is preliminary data.</text>
</comment>
<dbReference type="EMBL" id="SNYW01000013">
    <property type="protein sequence ID" value="TDQ78519.1"/>
    <property type="molecule type" value="Genomic_DNA"/>
</dbReference>
<accession>A0A4R6WIQ1</accession>
<reference evidence="1 2" key="1">
    <citation type="submission" date="2019-03" db="EMBL/GenBank/DDBJ databases">
        <title>Genomic Encyclopedia of Type Strains, Phase III (KMG-III): the genomes of soil and plant-associated and newly described type strains.</title>
        <authorList>
            <person name="Whitman W."/>
        </authorList>
    </citation>
    <scope>NUCLEOTIDE SEQUENCE [LARGE SCALE GENOMIC DNA]</scope>
    <source>
        <strain evidence="1 2">CGMCC 1.7660</strain>
    </source>
</reference>
<dbReference type="OrthoDB" id="8378722at2"/>
<sequence>MTKAPQFSLPLSGDIRRTSVSHVTFAQPFLLEGVADPFPAGTYRVEIDEELLQGVSFPAYRRVGVVMQKMTDPPQPDMPVISLSDPRQLDRVLMIDRAENALDRAGKMSAADQAEP</sequence>
<evidence type="ECO:0000313" key="1">
    <source>
        <dbReference type="EMBL" id="TDQ78519.1"/>
    </source>
</evidence>
<dbReference type="Proteomes" id="UP000295783">
    <property type="component" value="Unassembled WGS sequence"/>
</dbReference>
<gene>
    <name evidence="1" type="ORF">A8950_3575</name>
</gene>
<protein>
    <submittedName>
        <fullName evidence="1">Uncharacterized protein</fullName>
    </submittedName>
</protein>
<organism evidence="1 2">
    <name type="scientific">Dongia mobilis</name>
    <dbReference type="NCBI Taxonomy" id="578943"/>
    <lineage>
        <taxon>Bacteria</taxon>
        <taxon>Pseudomonadati</taxon>
        <taxon>Pseudomonadota</taxon>
        <taxon>Alphaproteobacteria</taxon>
        <taxon>Rhodospirillales</taxon>
        <taxon>Dongiaceae</taxon>
        <taxon>Dongia</taxon>
    </lineage>
</organism>
<dbReference type="RefSeq" id="WP_133615010.1">
    <property type="nucleotide sequence ID" value="NZ_SNYW01000013.1"/>
</dbReference>
<evidence type="ECO:0000313" key="2">
    <source>
        <dbReference type="Proteomes" id="UP000295783"/>
    </source>
</evidence>
<proteinExistence type="predicted"/>